<evidence type="ECO:0000313" key="2">
    <source>
        <dbReference type="Proteomes" id="UP000023152"/>
    </source>
</evidence>
<evidence type="ECO:0000313" key="1">
    <source>
        <dbReference type="EMBL" id="ETO36040.1"/>
    </source>
</evidence>
<keyword evidence="2" id="KW-1185">Reference proteome</keyword>
<reference evidence="1 2" key="1">
    <citation type="journal article" date="2013" name="Curr. Biol.">
        <title>The Genome of the Foraminiferan Reticulomyxa filosa.</title>
        <authorList>
            <person name="Glockner G."/>
            <person name="Hulsmann N."/>
            <person name="Schleicher M."/>
            <person name="Noegel A.A."/>
            <person name="Eichinger L."/>
            <person name="Gallinger C."/>
            <person name="Pawlowski J."/>
            <person name="Sierra R."/>
            <person name="Euteneuer U."/>
            <person name="Pillet L."/>
            <person name="Moustafa A."/>
            <person name="Platzer M."/>
            <person name="Groth M."/>
            <person name="Szafranski K."/>
            <person name="Schliwa M."/>
        </authorList>
    </citation>
    <scope>NUCLEOTIDE SEQUENCE [LARGE SCALE GENOMIC DNA]</scope>
</reference>
<comment type="caution">
    <text evidence="1">The sequence shown here is derived from an EMBL/GenBank/DDBJ whole genome shotgun (WGS) entry which is preliminary data.</text>
</comment>
<protein>
    <recommendedName>
        <fullName evidence="3">Reverse transcriptase domain-containing protein</fullName>
    </recommendedName>
</protein>
<dbReference type="EMBL" id="ASPP01001053">
    <property type="protein sequence ID" value="ETO36040.1"/>
    <property type="molecule type" value="Genomic_DNA"/>
</dbReference>
<evidence type="ECO:0008006" key="3">
    <source>
        <dbReference type="Google" id="ProtNLM"/>
    </source>
</evidence>
<organism evidence="1 2">
    <name type="scientific">Reticulomyxa filosa</name>
    <dbReference type="NCBI Taxonomy" id="46433"/>
    <lineage>
        <taxon>Eukaryota</taxon>
        <taxon>Sar</taxon>
        <taxon>Rhizaria</taxon>
        <taxon>Retaria</taxon>
        <taxon>Foraminifera</taxon>
        <taxon>Monothalamids</taxon>
        <taxon>Reticulomyxidae</taxon>
        <taxon>Reticulomyxa</taxon>
    </lineage>
</organism>
<dbReference type="Proteomes" id="UP000023152">
    <property type="component" value="Unassembled WGS sequence"/>
</dbReference>
<sequence>NHHNAVTYAVLLDISSTYDSVWRCEFILKRRLTNSSIKQFNTKVPQGSLLSPLLSLSVYNLLYKAIIRPSLEYACAFWNSADCYKRKLKGSKEYQYVESLEQEEVKLFQKCVRWNDKFTNHNLTLGYQLWKSNHEFKILLAWEIASSNKYWHHWMEMLLSSLQMEVPEIGYPRPITSTMVFPIKAIRQALQYIQEQYKYKNTRVVILSGCKFAVNVIHNKYNSKTYNYPTADCQKIMKDLG</sequence>
<proteinExistence type="predicted"/>
<gene>
    <name evidence="1" type="ORF">RFI_01022</name>
</gene>
<name>X6PC04_RETFI</name>
<feature type="non-terminal residue" evidence="1">
    <location>
        <position position="1"/>
    </location>
</feature>
<dbReference type="AlphaFoldDB" id="X6PC04"/>
<accession>X6PC04</accession>